<dbReference type="AlphaFoldDB" id="A0A067N1J4"/>
<reference evidence="3" key="1">
    <citation type="journal article" date="2014" name="Proc. Natl. Acad. Sci. U.S.A.">
        <title>Extensive sampling of basidiomycete genomes demonstrates inadequacy of the white-rot/brown-rot paradigm for wood decay fungi.</title>
        <authorList>
            <person name="Riley R."/>
            <person name="Salamov A.A."/>
            <person name="Brown D.W."/>
            <person name="Nagy L.G."/>
            <person name="Floudas D."/>
            <person name="Held B.W."/>
            <person name="Levasseur A."/>
            <person name="Lombard V."/>
            <person name="Morin E."/>
            <person name="Otillar R."/>
            <person name="Lindquist E.A."/>
            <person name="Sun H."/>
            <person name="LaButti K.M."/>
            <person name="Schmutz J."/>
            <person name="Jabbour D."/>
            <person name="Luo H."/>
            <person name="Baker S.E."/>
            <person name="Pisabarro A.G."/>
            <person name="Walton J.D."/>
            <person name="Blanchette R.A."/>
            <person name="Henrissat B."/>
            <person name="Martin F."/>
            <person name="Cullen D."/>
            <person name="Hibbett D.S."/>
            <person name="Grigoriev I.V."/>
        </authorList>
    </citation>
    <scope>NUCLEOTIDE SEQUENCE [LARGE SCALE GENOMIC DNA]</scope>
    <source>
        <strain evidence="3">FD-172 SS1</strain>
    </source>
</reference>
<sequence>MATGWPRSSLSLTPRTTLRGKEKSVRRELSGIRFGTTRCEQIFEKIVSTGGPWVLAHFTMCLSWSVTIGARDLVHCG</sequence>
<keyword evidence="3" id="KW-1185">Reference proteome</keyword>
<feature type="compositionally biased region" description="Polar residues" evidence="1">
    <location>
        <begin position="1"/>
        <end position="16"/>
    </location>
</feature>
<feature type="region of interest" description="Disordered" evidence="1">
    <location>
        <begin position="1"/>
        <end position="21"/>
    </location>
</feature>
<dbReference type="HOGENOM" id="CLU_2637745_0_0_1"/>
<protein>
    <submittedName>
        <fullName evidence="2">Uncharacterized protein</fullName>
    </submittedName>
</protein>
<accession>A0A067N1J4</accession>
<dbReference type="EMBL" id="KL198016">
    <property type="protein sequence ID" value="KDQ21848.1"/>
    <property type="molecule type" value="Genomic_DNA"/>
</dbReference>
<proteinExistence type="predicted"/>
<name>A0A067N1J4_BOTB1</name>
<evidence type="ECO:0000313" key="2">
    <source>
        <dbReference type="EMBL" id="KDQ21848.1"/>
    </source>
</evidence>
<evidence type="ECO:0000256" key="1">
    <source>
        <dbReference type="SAM" id="MobiDB-lite"/>
    </source>
</evidence>
<organism evidence="2 3">
    <name type="scientific">Botryobasidium botryosum (strain FD-172 SS1)</name>
    <dbReference type="NCBI Taxonomy" id="930990"/>
    <lineage>
        <taxon>Eukaryota</taxon>
        <taxon>Fungi</taxon>
        <taxon>Dikarya</taxon>
        <taxon>Basidiomycota</taxon>
        <taxon>Agaricomycotina</taxon>
        <taxon>Agaricomycetes</taxon>
        <taxon>Cantharellales</taxon>
        <taxon>Botryobasidiaceae</taxon>
        <taxon>Botryobasidium</taxon>
    </lineage>
</organism>
<dbReference type="Proteomes" id="UP000027195">
    <property type="component" value="Unassembled WGS sequence"/>
</dbReference>
<dbReference type="InParanoid" id="A0A067N1J4"/>
<evidence type="ECO:0000313" key="3">
    <source>
        <dbReference type="Proteomes" id="UP000027195"/>
    </source>
</evidence>
<gene>
    <name evidence="2" type="ORF">BOTBODRAFT_215073</name>
</gene>